<evidence type="ECO:0000259" key="4">
    <source>
        <dbReference type="PROSITE" id="PS50835"/>
    </source>
</evidence>
<sequence length="251" mass="28135">WTVWLPKTLPMVRGSCVFIPCHFTYPRYHQSTRPASVKWYQTYKKQNKESTREVRVLSSRPLTIGSGLNCSLRMEDVGSATVGSYHIRVETDGNAYSFMKNTVDFLLQESLKDPEIHGPEEMVEDTPVNISCHVQHTCPQSPPALSWSGPSGSVTVRHTELADGSWEASSVLTLRPSFRDHAHSLLCQVEDEASGKPSEQSFRLHVTYAPKMSQDSGCTLRHKDVTCCCMVDSNPLSVISWYLPGRNVSDE</sequence>
<reference evidence="5" key="3">
    <citation type="submission" date="2025-09" db="UniProtKB">
        <authorList>
            <consortium name="Ensembl"/>
        </authorList>
    </citation>
    <scope>IDENTIFICATION</scope>
</reference>
<dbReference type="GO" id="GO:0016020">
    <property type="term" value="C:membrane"/>
    <property type="evidence" value="ECO:0007669"/>
    <property type="project" value="UniProtKB-SubCell"/>
</dbReference>
<protein>
    <recommendedName>
        <fullName evidence="4">Ig-like domain-containing protein</fullName>
    </recommendedName>
</protein>
<dbReference type="SUPFAM" id="SSF48726">
    <property type="entry name" value="Immunoglobulin"/>
    <property type="match status" value="2"/>
</dbReference>
<dbReference type="InterPro" id="IPR036179">
    <property type="entry name" value="Ig-like_dom_sf"/>
</dbReference>
<dbReference type="InterPro" id="IPR003599">
    <property type="entry name" value="Ig_sub"/>
</dbReference>
<evidence type="ECO:0000256" key="1">
    <source>
        <dbReference type="ARBA" id="ARBA00004167"/>
    </source>
</evidence>
<dbReference type="Proteomes" id="UP000008672">
    <property type="component" value="Unassembled WGS sequence"/>
</dbReference>
<reference evidence="6" key="1">
    <citation type="submission" date="2011-08" db="EMBL/GenBank/DDBJ databases">
        <title>The draft genome of Latimeria chalumnae.</title>
        <authorList>
            <person name="Di Palma F."/>
            <person name="Alfoldi J."/>
            <person name="Johnson J."/>
            <person name="Berlin A."/>
            <person name="Gnerre S."/>
            <person name="Jaffe D."/>
            <person name="MacCallum I."/>
            <person name="Young S."/>
            <person name="Walker B.J."/>
            <person name="Lander E."/>
            <person name="Lindblad-Toh K."/>
        </authorList>
    </citation>
    <scope>NUCLEOTIDE SEQUENCE [LARGE SCALE GENOMIC DNA]</scope>
    <source>
        <strain evidence="6">Wild caught</strain>
    </source>
</reference>
<dbReference type="PROSITE" id="PS50835">
    <property type="entry name" value="IG_LIKE"/>
    <property type="match status" value="1"/>
</dbReference>
<evidence type="ECO:0000256" key="3">
    <source>
        <dbReference type="ARBA" id="ARBA00023157"/>
    </source>
</evidence>
<dbReference type="PANTHER" id="PTHR46484:SF1">
    <property type="entry name" value="SCHWANN CELL MYELIN PROTEIN-RELATED"/>
    <property type="match status" value="1"/>
</dbReference>
<keyword evidence="3" id="KW-1015">Disulfide bond</keyword>
<organism evidence="5 6">
    <name type="scientific">Latimeria chalumnae</name>
    <name type="common">Coelacanth</name>
    <dbReference type="NCBI Taxonomy" id="7897"/>
    <lineage>
        <taxon>Eukaryota</taxon>
        <taxon>Metazoa</taxon>
        <taxon>Chordata</taxon>
        <taxon>Craniata</taxon>
        <taxon>Vertebrata</taxon>
        <taxon>Euteleostomi</taxon>
        <taxon>Coelacanthiformes</taxon>
        <taxon>Coelacanthidae</taxon>
        <taxon>Latimeria</taxon>
    </lineage>
</organism>
<dbReference type="Pfam" id="PF08205">
    <property type="entry name" value="C2-set_2"/>
    <property type="match status" value="1"/>
</dbReference>
<dbReference type="GeneTree" id="ENSGT01150000286924"/>
<feature type="domain" description="Ig-like" evidence="4">
    <location>
        <begin position="114"/>
        <end position="203"/>
    </location>
</feature>
<evidence type="ECO:0000313" key="6">
    <source>
        <dbReference type="Proteomes" id="UP000008672"/>
    </source>
</evidence>
<comment type="subcellular location">
    <subcellularLocation>
        <location evidence="1">Membrane</location>
        <topology evidence="1">Single-pass membrane protein</topology>
    </subcellularLocation>
</comment>
<proteinExistence type="predicted"/>
<dbReference type="OMA" id="CELEVII"/>
<dbReference type="InParanoid" id="H2ZT62"/>
<dbReference type="EMBL" id="AFYH01274196">
    <property type="status" value="NOT_ANNOTATED_CDS"/>
    <property type="molecule type" value="Genomic_DNA"/>
</dbReference>
<reference evidence="5" key="2">
    <citation type="submission" date="2025-08" db="UniProtKB">
        <authorList>
            <consortium name="Ensembl"/>
        </authorList>
    </citation>
    <scope>IDENTIFICATION</scope>
</reference>
<dbReference type="InterPro" id="IPR013783">
    <property type="entry name" value="Ig-like_fold"/>
</dbReference>
<dbReference type="InterPro" id="IPR013162">
    <property type="entry name" value="CD80_C2-set"/>
</dbReference>
<dbReference type="InterPro" id="IPR007110">
    <property type="entry name" value="Ig-like_dom"/>
</dbReference>
<dbReference type="SMART" id="SM00409">
    <property type="entry name" value="IG"/>
    <property type="match status" value="2"/>
</dbReference>
<name>H2ZT62_LATCH</name>
<keyword evidence="2" id="KW-0472">Membrane</keyword>
<dbReference type="AlphaFoldDB" id="H2ZT62"/>
<dbReference type="eggNOG" id="KOG4475">
    <property type="taxonomic scope" value="Eukaryota"/>
</dbReference>
<dbReference type="HOGENOM" id="CLU_024444_1_0_1"/>
<evidence type="ECO:0000313" key="5">
    <source>
        <dbReference type="Ensembl" id="ENSLACP00000000583.1"/>
    </source>
</evidence>
<dbReference type="Gene3D" id="2.60.40.10">
    <property type="entry name" value="Immunoglobulins"/>
    <property type="match status" value="2"/>
</dbReference>
<dbReference type="PANTHER" id="PTHR46484">
    <property type="entry name" value="SI:CH211-171H4.5-RELATED"/>
    <property type="match status" value="1"/>
</dbReference>
<keyword evidence="6" id="KW-1185">Reference proteome</keyword>
<dbReference type="Ensembl" id="ENSLACT00000000586.1">
    <property type="protein sequence ID" value="ENSLACP00000000583.1"/>
    <property type="gene ID" value="ENSLACG00000000517.1"/>
</dbReference>
<evidence type="ECO:0000256" key="2">
    <source>
        <dbReference type="ARBA" id="ARBA00023136"/>
    </source>
</evidence>
<accession>H2ZT62</accession>